<evidence type="ECO:0000313" key="1">
    <source>
        <dbReference type="EMBL" id="CDW41961.1"/>
    </source>
</evidence>
<dbReference type="AlphaFoldDB" id="A0A0K2UW93"/>
<protein>
    <submittedName>
        <fullName evidence="1">Uncharacterized protein</fullName>
    </submittedName>
</protein>
<name>A0A0K2UW93_LEPSM</name>
<feature type="non-terminal residue" evidence="1">
    <location>
        <position position="1"/>
    </location>
</feature>
<accession>A0A0K2UW93</accession>
<organism evidence="1">
    <name type="scientific">Lepeophtheirus salmonis</name>
    <name type="common">Salmon louse</name>
    <name type="synonym">Caligus salmonis</name>
    <dbReference type="NCBI Taxonomy" id="72036"/>
    <lineage>
        <taxon>Eukaryota</taxon>
        <taxon>Metazoa</taxon>
        <taxon>Ecdysozoa</taxon>
        <taxon>Arthropoda</taxon>
        <taxon>Crustacea</taxon>
        <taxon>Multicrustacea</taxon>
        <taxon>Hexanauplia</taxon>
        <taxon>Copepoda</taxon>
        <taxon>Siphonostomatoida</taxon>
        <taxon>Caligidae</taxon>
        <taxon>Lepeophtheirus</taxon>
    </lineage>
</organism>
<dbReference type="EMBL" id="HACA01024600">
    <property type="protein sequence ID" value="CDW41961.1"/>
    <property type="molecule type" value="Transcribed_RNA"/>
</dbReference>
<reference evidence="1" key="1">
    <citation type="submission" date="2014-05" db="EMBL/GenBank/DDBJ databases">
        <authorList>
            <person name="Chronopoulou M."/>
        </authorList>
    </citation>
    <scope>NUCLEOTIDE SEQUENCE</scope>
    <source>
        <tissue evidence="1">Whole organism</tissue>
    </source>
</reference>
<sequence>YSSRCSDIRSVSLTFPYLNGDIFWKIYYVRQQAPKIVFEVCFPSPVALSCIFKLLLFVNTLTDKITILKKG</sequence>
<proteinExistence type="predicted"/>